<keyword evidence="3" id="KW-1185">Reference proteome</keyword>
<accession>A0A1B6PA19</accession>
<dbReference type="EMBL" id="CM000768">
    <property type="protein sequence ID" value="KXG22315.1"/>
    <property type="molecule type" value="Genomic_DNA"/>
</dbReference>
<feature type="compositionally biased region" description="Polar residues" evidence="1">
    <location>
        <begin position="49"/>
        <end position="61"/>
    </location>
</feature>
<reference evidence="3" key="2">
    <citation type="journal article" date="2018" name="Plant J.">
        <title>The Sorghum bicolor reference genome: improved assembly, gene annotations, a transcriptome atlas, and signatures of genome organization.</title>
        <authorList>
            <person name="McCormick R.F."/>
            <person name="Truong S.K."/>
            <person name="Sreedasyam A."/>
            <person name="Jenkins J."/>
            <person name="Shu S."/>
            <person name="Sims D."/>
            <person name="Kennedy M."/>
            <person name="Amirebrahimi M."/>
            <person name="Weers B.D."/>
            <person name="McKinley B."/>
            <person name="Mattison A."/>
            <person name="Morishige D.T."/>
            <person name="Grimwood J."/>
            <person name="Schmutz J."/>
            <person name="Mullet J.E."/>
        </authorList>
    </citation>
    <scope>NUCLEOTIDE SEQUENCE [LARGE SCALE GENOMIC DNA]</scope>
    <source>
        <strain evidence="3">cv. BTx623</strain>
    </source>
</reference>
<evidence type="ECO:0000313" key="2">
    <source>
        <dbReference type="EMBL" id="KXG22315.1"/>
    </source>
</evidence>
<feature type="compositionally biased region" description="Polar residues" evidence="1">
    <location>
        <begin position="30"/>
        <end position="41"/>
    </location>
</feature>
<evidence type="ECO:0000256" key="1">
    <source>
        <dbReference type="SAM" id="MobiDB-lite"/>
    </source>
</evidence>
<gene>
    <name evidence="2" type="ORF">SORBI_3009G192400</name>
</gene>
<reference evidence="2 3" key="1">
    <citation type="journal article" date="2009" name="Nature">
        <title>The Sorghum bicolor genome and the diversification of grasses.</title>
        <authorList>
            <person name="Paterson A.H."/>
            <person name="Bowers J.E."/>
            <person name="Bruggmann R."/>
            <person name="Dubchak I."/>
            <person name="Grimwood J."/>
            <person name="Gundlach H."/>
            <person name="Haberer G."/>
            <person name="Hellsten U."/>
            <person name="Mitros T."/>
            <person name="Poliakov A."/>
            <person name="Schmutz J."/>
            <person name="Spannagl M."/>
            <person name="Tang H."/>
            <person name="Wang X."/>
            <person name="Wicker T."/>
            <person name="Bharti A.K."/>
            <person name="Chapman J."/>
            <person name="Feltus F.A."/>
            <person name="Gowik U."/>
            <person name="Grigoriev I.V."/>
            <person name="Lyons E."/>
            <person name="Maher C.A."/>
            <person name="Martis M."/>
            <person name="Narechania A."/>
            <person name="Otillar R.P."/>
            <person name="Penning B.W."/>
            <person name="Salamov A.A."/>
            <person name="Wang Y."/>
            <person name="Zhang L."/>
            <person name="Carpita N.C."/>
            <person name="Freeling M."/>
            <person name="Gingle A.R."/>
            <person name="Hash C.T."/>
            <person name="Keller B."/>
            <person name="Klein P."/>
            <person name="Kresovich S."/>
            <person name="McCann M.C."/>
            <person name="Ming R."/>
            <person name="Peterson D.G."/>
            <person name="Mehboob-ur-Rahman"/>
            <person name="Ware D."/>
            <person name="Westhoff P."/>
            <person name="Mayer K.F."/>
            <person name="Messing J."/>
            <person name="Rokhsar D.S."/>
        </authorList>
    </citation>
    <scope>NUCLEOTIDE SEQUENCE [LARGE SCALE GENOMIC DNA]</scope>
    <source>
        <strain evidence="3">cv. BTx623</strain>
    </source>
</reference>
<protein>
    <submittedName>
        <fullName evidence="2">Uncharacterized protein</fullName>
    </submittedName>
</protein>
<dbReference type="Gramene" id="KXG22315">
    <property type="protein sequence ID" value="KXG22315"/>
    <property type="gene ID" value="SORBI_3009G192400"/>
</dbReference>
<organism evidence="2 3">
    <name type="scientific">Sorghum bicolor</name>
    <name type="common">Sorghum</name>
    <name type="synonym">Sorghum vulgare</name>
    <dbReference type="NCBI Taxonomy" id="4558"/>
    <lineage>
        <taxon>Eukaryota</taxon>
        <taxon>Viridiplantae</taxon>
        <taxon>Streptophyta</taxon>
        <taxon>Embryophyta</taxon>
        <taxon>Tracheophyta</taxon>
        <taxon>Spermatophyta</taxon>
        <taxon>Magnoliopsida</taxon>
        <taxon>Liliopsida</taxon>
        <taxon>Poales</taxon>
        <taxon>Poaceae</taxon>
        <taxon>PACMAD clade</taxon>
        <taxon>Panicoideae</taxon>
        <taxon>Andropogonodae</taxon>
        <taxon>Andropogoneae</taxon>
        <taxon>Sorghinae</taxon>
        <taxon>Sorghum</taxon>
    </lineage>
</organism>
<dbReference type="Proteomes" id="UP000000768">
    <property type="component" value="Chromosome 9"/>
</dbReference>
<evidence type="ECO:0000313" key="3">
    <source>
        <dbReference type="Proteomes" id="UP000000768"/>
    </source>
</evidence>
<sequence>MDLASGGGMASLPFPLANNRSGDRHPLFPSQATKDLAAQQSPPLPVAENSESGNSRSSPHRQGQVAWAGLNGSPTNVWGRNHASTQGASRSCLCSLEVALTRIPA</sequence>
<name>A0A1B6PA19_SORBI</name>
<dbReference type="InParanoid" id="A0A1B6PA19"/>
<feature type="region of interest" description="Disordered" evidence="1">
    <location>
        <begin position="1"/>
        <end position="89"/>
    </location>
</feature>
<proteinExistence type="predicted"/>
<dbReference type="AlphaFoldDB" id="A0A1B6PA19"/>
<feature type="compositionally biased region" description="Polar residues" evidence="1">
    <location>
        <begin position="72"/>
        <end position="89"/>
    </location>
</feature>